<sequence>GSVNLLKAKNIKQYFSYNPTLKCAVVERFNRTLKQLMYRYFTHTNSLRYIDVLQDLVSSYNNKIHSTIKMKPADVSDDHITKLNEIYKKRHDKIIIGTKKKPPFALYILRDYKNKQITGRFYANQLQKIQNDIPPIEKIIKTRGLGKNLQYLVKFSGNVSNKWIDKKEILKQYGINGSSG</sequence>
<dbReference type="SUPFAM" id="SSF53098">
    <property type="entry name" value="Ribonuclease H-like"/>
    <property type="match status" value="1"/>
</dbReference>
<dbReference type="InterPro" id="IPR036397">
    <property type="entry name" value="RNaseH_sf"/>
</dbReference>
<evidence type="ECO:0008006" key="3">
    <source>
        <dbReference type="Google" id="ProtNLM"/>
    </source>
</evidence>
<dbReference type="EnsemblMetazoa" id="PPAI006774-RA">
    <property type="protein sequence ID" value="PPAI006774-PA"/>
    <property type="gene ID" value="PPAI006774"/>
</dbReference>
<evidence type="ECO:0000313" key="1">
    <source>
        <dbReference type="EnsemblMetazoa" id="PPAI006774-PA"/>
    </source>
</evidence>
<accession>A0A1B0DFG5</accession>
<evidence type="ECO:0000313" key="2">
    <source>
        <dbReference type="Proteomes" id="UP000092462"/>
    </source>
</evidence>
<dbReference type="Gene3D" id="3.30.420.10">
    <property type="entry name" value="Ribonuclease H-like superfamily/Ribonuclease H"/>
    <property type="match status" value="1"/>
</dbReference>
<dbReference type="AlphaFoldDB" id="A0A1B0DFG5"/>
<protein>
    <recommendedName>
        <fullName evidence="3">Integrase catalytic domain-containing protein</fullName>
    </recommendedName>
</protein>
<keyword evidence="2" id="KW-1185">Reference proteome</keyword>
<dbReference type="VEuPathDB" id="VectorBase:PPAI006774"/>
<organism evidence="1 2">
    <name type="scientific">Phlebotomus papatasi</name>
    <name type="common">Sandfly</name>
    <dbReference type="NCBI Taxonomy" id="29031"/>
    <lineage>
        <taxon>Eukaryota</taxon>
        <taxon>Metazoa</taxon>
        <taxon>Ecdysozoa</taxon>
        <taxon>Arthropoda</taxon>
        <taxon>Hexapoda</taxon>
        <taxon>Insecta</taxon>
        <taxon>Pterygota</taxon>
        <taxon>Neoptera</taxon>
        <taxon>Endopterygota</taxon>
        <taxon>Diptera</taxon>
        <taxon>Nematocera</taxon>
        <taxon>Psychodoidea</taxon>
        <taxon>Psychodidae</taxon>
        <taxon>Phlebotomus</taxon>
        <taxon>Phlebotomus</taxon>
    </lineage>
</organism>
<proteinExistence type="predicted"/>
<dbReference type="EMBL" id="AJVK01058748">
    <property type="status" value="NOT_ANNOTATED_CDS"/>
    <property type="molecule type" value="Genomic_DNA"/>
</dbReference>
<dbReference type="PANTHER" id="PTHR46585">
    <property type="entry name" value="INTEGRASE CORE DOMAIN CONTAINING PROTEIN"/>
    <property type="match status" value="1"/>
</dbReference>
<reference evidence="1" key="1">
    <citation type="submission" date="2022-08" db="UniProtKB">
        <authorList>
            <consortium name="EnsemblMetazoa"/>
        </authorList>
    </citation>
    <scope>IDENTIFICATION</scope>
    <source>
        <strain evidence="1">Israel</strain>
    </source>
</reference>
<dbReference type="GO" id="GO:0003676">
    <property type="term" value="F:nucleic acid binding"/>
    <property type="evidence" value="ECO:0007669"/>
    <property type="project" value="InterPro"/>
</dbReference>
<name>A0A1B0DFG5_PHLPP</name>
<dbReference type="InterPro" id="IPR012337">
    <property type="entry name" value="RNaseH-like_sf"/>
</dbReference>
<dbReference type="Proteomes" id="UP000092462">
    <property type="component" value="Unassembled WGS sequence"/>
</dbReference>
<dbReference type="PANTHER" id="PTHR46585:SF1">
    <property type="entry name" value="CHROMO DOMAIN-CONTAINING PROTEIN"/>
    <property type="match status" value="1"/>
</dbReference>